<dbReference type="EMBL" id="PETL01000337">
    <property type="protein sequence ID" value="PIV63512.1"/>
    <property type="molecule type" value="Genomic_DNA"/>
</dbReference>
<dbReference type="InterPro" id="IPR003500">
    <property type="entry name" value="RpiB_LacA_LacB"/>
</dbReference>
<keyword evidence="2 4" id="KW-0413">Isomerase</keyword>
<dbReference type="Gene3D" id="3.40.1400.10">
    <property type="entry name" value="Sugar-phosphate isomerase, RpiB/LacA/LacB"/>
    <property type="match status" value="1"/>
</dbReference>
<evidence type="ECO:0000256" key="2">
    <source>
        <dbReference type="ARBA" id="ARBA00023235"/>
    </source>
</evidence>
<dbReference type="AlphaFoldDB" id="A0A2M7E6Y7"/>
<dbReference type="SUPFAM" id="SSF89623">
    <property type="entry name" value="Ribose/Galactose isomerase RpiB/AlsB"/>
    <property type="match status" value="1"/>
</dbReference>
<accession>A0A2M7E6Y7</accession>
<reference evidence="5" key="1">
    <citation type="submission" date="2017-09" db="EMBL/GenBank/DDBJ databases">
        <title>Depth-based differentiation of microbial function through sediment-hosted aquifers and enrichment of novel symbionts in the deep terrestrial subsurface.</title>
        <authorList>
            <person name="Probst A.J."/>
            <person name="Ladd B."/>
            <person name="Jarett J.K."/>
            <person name="Geller-Mcgrath D.E."/>
            <person name="Sieber C.M.K."/>
            <person name="Emerson J.B."/>
            <person name="Anantharaman K."/>
            <person name="Thomas B.C."/>
            <person name="Malmstrom R."/>
            <person name="Stieglmeier M."/>
            <person name="Klingl A."/>
            <person name="Woyke T."/>
            <person name="Ryan C.M."/>
            <person name="Banfield J.F."/>
        </authorList>
    </citation>
    <scope>NUCLEOTIDE SEQUENCE [LARGE SCALE GENOMIC DNA]</scope>
</reference>
<organism evidence="4 5">
    <name type="scientific">bacterium (Candidatus Ratteibacteria) CG01_land_8_20_14_3_00_40_19</name>
    <dbReference type="NCBI Taxonomy" id="2014290"/>
    <lineage>
        <taxon>Bacteria</taxon>
        <taxon>Candidatus Ratteibacteria</taxon>
    </lineage>
</organism>
<evidence type="ECO:0000256" key="3">
    <source>
        <dbReference type="PIRSR" id="PIRSR005384-1"/>
    </source>
</evidence>
<dbReference type="NCBIfam" id="TIGR01120">
    <property type="entry name" value="rpiB"/>
    <property type="match status" value="1"/>
</dbReference>
<feature type="active site" description="Proton acceptor" evidence="3">
    <location>
        <position position="54"/>
    </location>
</feature>
<dbReference type="PANTHER" id="PTHR30345:SF0">
    <property type="entry name" value="DNA DAMAGE-REPAIR_TOLERATION PROTEIN DRT102"/>
    <property type="match status" value="1"/>
</dbReference>
<dbReference type="NCBIfam" id="TIGR00689">
    <property type="entry name" value="rpiB_lacA_lacB"/>
    <property type="match status" value="1"/>
</dbReference>
<feature type="non-terminal residue" evidence="4">
    <location>
        <position position="1"/>
    </location>
</feature>
<dbReference type="Proteomes" id="UP000228886">
    <property type="component" value="Unassembled WGS sequence"/>
</dbReference>
<dbReference type="NCBIfam" id="NF004051">
    <property type="entry name" value="PRK05571.1"/>
    <property type="match status" value="1"/>
</dbReference>
<feature type="active site" description="Proton donor" evidence="3">
    <location>
        <position position="87"/>
    </location>
</feature>
<dbReference type="PIRSF" id="PIRSF005384">
    <property type="entry name" value="RpiB_LacA_B"/>
    <property type="match status" value="1"/>
</dbReference>
<protein>
    <submittedName>
        <fullName evidence="4">Ribose 5-phosphate isomerase B</fullName>
    </submittedName>
</protein>
<name>A0A2M7E6Y7_9BACT</name>
<dbReference type="PANTHER" id="PTHR30345">
    <property type="entry name" value="RIBOSE-5-PHOSPHATE ISOMERASE B"/>
    <property type="match status" value="1"/>
</dbReference>
<evidence type="ECO:0000313" key="4">
    <source>
        <dbReference type="EMBL" id="PIV63512.1"/>
    </source>
</evidence>
<dbReference type="InterPro" id="IPR004785">
    <property type="entry name" value="RpiB"/>
</dbReference>
<comment type="caution">
    <text evidence="4">The sequence shown here is derived from an EMBL/GenBank/DDBJ whole genome shotgun (WGS) entry which is preliminary data.</text>
</comment>
<dbReference type="GO" id="GO:0009052">
    <property type="term" value="P:pentose-phosphate shunt, non-oxidative branch"/>
    <property type="evidence" value="ECO:0007669"/>
    <property type="project" value="TreeGrafter"/>
</dbReference>
<proteinExistence type="inferred from homology"/>
<dbReference type="GO" id="GO:0004751">
    <property type="term" value="F:ribose-5-phosphate isomerase activity"/>
    <property type="evidence" value="ECO:0007669"/>
    <property type="project" value="TreeGrafter"/>
</dbReference>
<gene>
    <name evidence="4" type="primary">rpiB</name>
    <name evidence="4" type="ORF">COS11_07065</name>
</gene>
<sequence length="138" mass="15598">YRLKEELKKQLRKEGYEIVDFGTRNNKSADYPGYGLKVAESVSKKEVERGVLICGTGLGMAIVANKVKGVRAACCNDLFSARLSRLHNDANVLTLGGRILALEFAWEIVTLWLETPFSRGKHSRRINQIKSIEKERFI</sequence>
<evidence type="ECO:0000256" key="1">
    <source>
        <dbReference type="ARBA" id="ARBA00008754"/>
    </source>
</evidence>
<dbReference type="Pfam" id="PF02502">
    <property type="entry name" value="LacAB_rpiB"/>
    <property type="match status" value="1"/>
</dbReference>
<comment type="similarity">
    <text evidence="1">Belongs to the LacAB/RpiB family.</text>
</comment>
<dbReference type="InterPro" id="IPR036569">
    <property type="entry name" value="RpiB_LacA_LacB_sf"/>
</dbReference>
<evidence type="ECO:0000313" key="5">
    <source>
        <dbReference type="Proteomes" id="UP000228886"/>
    </source>
</evidence>
<dbReference type="GO" id="GO:0019316">
    <property type="term" value="P:D-allose catabolic process"/>
    <property type="evidence" value="ECO:0007669"/>
    <property type="project" value="TreeGrafter"/>
</dbReference>